<dbReference type="Proteomes" id="UP000229334">
    <property type="component" value="Unassembled WGS sequence"/>
</dbReference>
<protein>
    <submittedName>
        <fullName evidence="2">Uncharacterized protein</fullName>
    </submittedName>
</protein>
<dbReference type="EMBL" id="PCSX01000002">
    <property type="protein sequence ID" value="PIP58482.1"/>
    <property type="molecule type" value="Genomic_DNA"/>
</dbReference>
<reference evidence="2 3" key="1">
    <citation type="submission" date="2017-09" db="EMBL/GenBank/DDBJ databases">
        <title>Depth-based differentiation of microbial function through sediment-hosted aquifers and enrichment of novel symbionts in the deep terrestrial subsurface.</title>
        <authorList>
            <person name="Probst A.J."/>
            <person name="Ladd B."/>
            <person name="Jarett J.K."/>
            <person name="Geller-Mcgrath D.E."/>
            <person name="Sieber C.M."/>
            <person name="Emerson J.B."/>
            <person name="Anantharaman K."/>
            <person name="Thomas B.C."/>
            <person name="Malmstrom R."/>
            <person name="Stieglmeier M."/>
            <person name="Klingl A."/>
            <person name="Woyke T."/>
            <person name="Ryan C.M."/>
            <person name="Banfield J.F."/>
        </authorList>
    </citation>
    <scope>NUCLEOTIDE SEQUENCE [LARGE SCALE GENOMIC DNA]</scope>
    <source>
        <strain evidence="2">CG22_combo_CG10-13_8_21_14_all_37_9</strain>
    </source>
</reference>
<dbReference type="AlphaFoldDB" id="A0A2H0BLD2"/>
<proteinExistence type="predicted"/>
<feature type="region of interest" description="Disordered" evidence="1">
    <location>
        <begin position="1"/>
        <end position="33"/>
    </location>
</feature>
<evidence type="ECO:0000313" key="3">
    <source>
        <dbReference type="Proteomes" id="UP000229334"/>
    </source>
</evidence>
<comment type="caution">
    <text evidence="2">The sequence shown here is derived from an EMBL/GenBank/DDBJ whole genome shotgun (WGS) entry which is preliminary data.</text>
</comment>
<gene>
    <name evidence="2" type="ORF">COX02_00065</name>
</gene>
<organism evidence="2 3">
    <name type="scientific">Candidatus Vogelbacteria bacterium CG22_combo_CG10-13_8_21_14_all_37_9</name>
    <dbReference type="NCBI Taxonomy" id="1975046"/>
    <lineage>
        <taxon>Bacteria</taxon>
        <taxon>Candidatus Vogeliibacteriota</taxon>
    </lineage>
</organism>
<accession>A0A2H0BLD2</accession>
<sequence length="104" mass="11642">MKSKGISRGTQESNLEENNTIVGTPVTAKPSRIAAPVRPVPARIRHKPATVGVTDERTEVEVRVAVFHLSRNLVRVFNHKFPIFKAWELVGIFVSLNQIISHFT</sequence>
<evidence type="ECO:0000313" key="2">
    <source>
        <dbReference type="EMBL" id="PIP58482.1"/>
    </source>
</evidence>
<evidence type="ECO:0000256" key="1">
    <source>
        <dbReference type="SAM" id="MobiDB-lite"/>
    </source>
</evidence>
<name>A0A2H0BLD2_9BACT</name>
<feature type="compositionally biased region" description="Polar residues" evidence="1">
    <location>
        <begin position="8"/>
        <end position="22"/>
    </location>
</feature>